<dbReference type="Proteomes" id="UP000032566">
    <property type="component" value="Unassembled WGS sequence"/>
</dbReference>
<evidence type="ECO:0000256" key="5">
    <source>
        <dbReference type="SAM" id="Phobius"/>
    </source>
</evidence>
<dbReference type="Pfam" id="PF00015">
    <property type="entry name" value="MCPsignal"/>
    <property type="match status" value="1"/>
</dbReference>
<reference evidence="8 9" key="1">
    <citation type="submission" date="2014-12" db="EMBL/GenBank/DDBJ databases">
        <title>Isolation of bacteria from lake water.</title>
        <authorList>
            <person name="Sheng K.-Y."/>
            <person name="Chin P.-S."/>
            <person name="Chan K.-G."/>
            <person name="Tan G.S."/>
        </authorList>
    </citation>
    <scope>NUCLEOTIDE SEQUENCE [LARGE SCALE GENOMIC DNA]</scope>
    <source>
        <strain evidence="8 9">KY4</strain>
    </source>
</reference>
<keyword evidence="4" id="KW-0807">Transducer</keyword>
<dbReference type="GO" id="GO:0004888">
    <property type="term" value="F:transmembrane signaling receptor activity"/>
    <property type="evidence" value="ECO:0007669"/>
    <property type="project" value="InterPro"/>
</dbReference>
<name>A0A0D7K7I1_9BURK</name>
<feature type="transmembrane region" description="Helical" evidence="5">
    <location>
        <begin position="196"/>
        <end position="217"/>
    </location>
</feature>
<dbReference type="AlphaFoldDB" id="A0A0D7K7I1"/>
<evidence type="ECO:0000259" key="6">
    <source>
        <dbReference type="PROSITE" id="PS50111"/>
    </source>
</evidence>
<dbReference type="InterPro" id="IPR004090">
    <property type="entry name" value="Chemotax_Me-accpt_rcpt"/>
</dbReference>
<dbReference type="PANTHER" id="PTHR43531">
    <property type="entry name" value="PROTEIN ICFG"/>
    <property type="match status" value="1"/>
</dbReference>
<comment type="subcellular location">
    <subcellularLocation>
        <location evidence="1">Membrane</location>
    </subcellularLocation>
</comment>
<dbReference type="EMBL" id="JXYQ01000037">
    <property type="protein sequence ID" value="KJA10265.1"/>
    <property type="molecule type" value="Genomic_DNA"/>
</dbReference>
<comment type="caution">
    <text evidence="8">The sequence shown here is derived from an EMBL/GenBank/DDBJ whole genome shotgun (WGS) entry which is preliminary data.</text>
</comment>
<dbReference type="CDD" id="cd06225">
    <property type="entry name" value="HAMP"/>
    <property type="match status" value="1"/>
</dbReference>
<feature type="domain" description="Methyl-accepting transducer" evidence="6">
    <location>
        <begin position="275"/>
        <end position="504"/>
    </location>
</feature>
<dbReference type="FunFam" id="1.10.287.950:FF:000001">
    <property type="entry name" value="Methyl-accepting chemotaxis sensory transducer"/>
    <property type="match status" value="1"/>
</dbReference>
<dbReference type="RefSeq" id="WP_044398800.1">
    <property type="nucleotide sequence ID" value="NZ_JXYQ01000037.1"/>
</dbReference>
<evidence type="ECO:0000313" key="9">
    <source>
        <dbReference type="Proteomes" id="UP000032566"/>
    </source>
</evidence>
<dbReference type="InterPro" id="IPR003660">
    <property type="entry name" value="HAMP_dom"/>
</dbReference>
<evidence type="ECO:0000256" key="1">
    <source>
        <dbReference type="ARBA" id="ARBA00004370"/>
    </source>
</evidence>
<dbReference type="GO" id="GO:0007165">
    <property type="term" value="P:signal transduction"/>
    <property type="evidence" value="ECO:0007669"/>
    <property type="project" value="UniProtKB-KW"/>
</dbReference>
<dbReference type="PRINTS" id="PR00260">
    <property type="entry name" value="CHEMTRNSDUCR"/>
</dbReference>
<dbReference type="STRING" id="80878.RP29_12150"/>
<dbReference type="Pfam" id="PF12729">
    <property type="entry name" value="4HB_MCP_1"/>
    <property type="match status" value="1"/>
</dbReference>
<keyword evidence="9" id="KW-1185">Reference proteome</keyword>
<dbReference type="PROSITE" id="PS50885">
    <property type="entry name" value="HAMP"/>
    <property type="match status" value="1"/>
</dbReference>
<dbReference type="SMART" id="SM00304">
    <property type="entry name" value="HAMP"/>
    <property type="match status" value="2"/>
</dbReference>
<evidence type="ECO:0000313" key="8">
    <source>
        <dbReference type="EMBL" id="KJA10265.1"/>
    </source>
</evidence>
<dbReference type="PROSITE" id="PS50111">
    <property type="entry name" value="CHEMOTAXIS_TRANSDUC_2"/>
    <property type="match status" value="1"/>
</dbReference>
<dbReference type="InterPro" id="IPR047347">
    <property type="entry name" value="YvaQ-like_sensor"/>
</dbReference>
<dbReference type="Gene3D" id="6.10.340.10">
    <property type="match status" value="1"/>
</dbReference>
<dbReference type="InterPro" id="IPR004089">
    <property type="entry name" value="MCPsignal_dom"/>
</dbReference>
<keyword evidence="5" id="KW-0472">Membrane</keyword>
<keyword evidence="5" id="KW-0812">Transmembrane</keyword>
<evidence type="ECO:0000256" key="2">
    <source>
        <dbReference type="ARBA" id="ARBA00022481"/>
    </source>
</evidence>
<evidence type="ECO:0000256" key="4">
    <source>
        <dbReference type="PROSITE-ProRule" id="PRU00284"/>
    </source>
</evidence>
<feature type="domain" description="HAMP" evidence="7">
    <location>
        <begin position="218"/>
        <end position="270"/>
    </location>
</feature>
<dbReference type="GO" id="GO:0005886">
    <property type="term" value="C:plasma membrane"/>
    <property type="evidence" value="ECO:0007669"/>
    <property type="project" value="TreeGrafter"/>
</dbReference>
<dbReference type="InterPro" id="IPR024478">
    <property type="entry name" value="HlyB_4HB_MCP"/>
</dbReference>
<dbReference type="SMART" id="SM00283">
    <property type="entry name" value="MA"/>
    <property type="match status" value="1"/>
</dbReference>
<dbReference type="Pfam" id="PF00672">
    <property type="entry name" value="HAMP"/>
    <property type="match status" value="1"/>
</dbReference>
<dbReference type="Gene3D" id="1.10.287.950">
    <property type="entry name" value="Methyl-accepting chemotaxis protein"/>
    <property type="match status" value="1"/>
</dbReference>
<dbReference type="InterPro" id="IPR051310">
    <property type="entry name" value="MCP_chemotaxis"/>
</dbReference>
<dbReference type="CDD" id="cd19411">
    <property type="entry name" value="MCP2201-like_sensor"/>
    <property type="match status" value="1"/>
</dbReference>
<evidence type="ECO:0000256" key="3">
    <source>
        <dbReference type="ARBA" id="ARBA00029447"/>
    </source>
</evidence>
<dbReference type="PATRIC" id="fig|80878.5.peg.2119"/>
<sequence length="540" mass="57728">MIATAPAPRATNILGRRLLATFVTVLLLTLAGSAIGVWSLRSVDAATRQAIENNVATERLVADAYRLQAINAERYKAMALSSEPEVGEILSADIERTQTHYRELMDQLATRLQTPAEQALLTGTHDKAQDFQAAVKELVTARDFGLTERIRKVFTERFEPSAAALLGSLQQLAQSQRDAIDAAGAQIAQSSQRAQVALTLFCATALLLGGVLTWWLVRSISRPIGTANATAQRVSSLDLRENIEGHNRDEAGQLLLSLNTMQEALRTLVMQVRQSAQSVRLAAHEIAQGNADLSERTEGTASSLQQTAAALEQVTQRLHQSTETAARAEHMASQASAVATEGGNAMAQVIHTMQNIQQSSRKVEEVTGVIDSIAFQTNILALNAAVEAARAGEQGRGFAVVAAEVRQLAMRAGEAAREIKGLIATSAQNVETGTALVNGAGHTMGQIVESIRNVASMISDISTTTLSQTRDINDINTAVARLDQMTQQNSALVEESAAASEGLRHQANELTHLISQFVLPSQHEALPVPGPVRMPALPSA</sequence>
<organism evidence="8 9">
    <name type="scientific">Acidovorax temperans</name>
    <dbReference type="NCBI Taxonomy" id="80878"/>
    <lineage>
        <taxon>Bacteria</taxon>
        <taxon>Pseudomonadati</taxon>
        <taxon>Pseudomonadota</taxon>
        <taxon>Betaproteobacteria</taxon>
        <taxon>Burkholderiales</taxon>
        <taxon>Comamonadaceae</taxon>
        <taxon>Acidovorax</taxon>
    </lineage>
</organism>
<dbReference type="PANTHER" id="PTHR43531:SF14">
    <property type="entry name" value="METHYL-ACCEPTING CHEMOTAXIS PROTEIN I-RELATED"/>
    <property type="match status" value="1"/>
</dbReference>
<accession>A0A0D7K7I1</accession>
<protein>
    <submittedName>
        <fullName evidence="8">Chemotaxis protein</fullName>
    </submittedName>
</protein>
<dbReference type="SUPFAM" id="SSF58104">
    <property type="entry name" value="Methyl-accepting chemotaxis protein (MCP) signaling domain"/>
    <property type="match status" value="1"/>
</dbReference>
<keyword evidence="2" id="KW-0488">Methylation</keyword>
<dbReference type="GO" id="GO:0006935">
    <property type="term" value="P:chemotaxis"/>
    <property type="evidence" value="ECO:0007669"/>
    <property type="project" value="InterPro"/>
</dbReference>
<dbReference type="OrthoDB" id="9806477at2"/>
<comment type="similarity">
    <text evidence="3">Belongs to the methyl-accepting chemotaxis (MCP) protein family.</text>
</comment>
<proteinExistence type="inferred from homology"/>
<keyword evidence="5" id="KW-1133">Transmembrane helix</keyword>
<evidence type="ECO:0000259" key="7">
    <source>
        <dbReference type="PROSITE" id="PS50885"/>
    </source>
</evidence>
<feature type="transmembrane region" description="Helical" evidence="5">
    <location>
        <begin position="18"/>
        <end position="40"/>
    </location>
</feature>
<gene>
    <name evidence="8" type="ORF">RP29_12150</name>
</gene>